<gene>
    <name evidence="2" type="ORF">JKP88DRAFT_348379</name>
</gene>
<feature type="transmembrane region" description="Helical" evidence="1">
    <location>
        <begin position="46"/>
        <end position="72"/>
    </location>
</feature>
<comment type="caution">
    <text evidence="2">The sequence shown here is derived from an EMBL/GenBank/DDBJ whole genome shotgun (WGS) entry which is preliminary data.</text>
</comment>
<dbReference type="OrthoDB" id="427138at2759"/>
<evidence type="ECO:0000313" key="2">
    <source>
        <dbReference type="EMBL" id="KAG5184950.1"/>
    </source>
</evidence>
<evidence type="ECO:0000256" key="1">
    <source>
        <dbReference type="SAM" id="Phobius"/>
    </source>
</evidence>
<keyword evidence="3" id="KW-1185">Reference proteome</keyword>
<keyword evidence="1" id="KW-0472">Membrane</keyword>
<name>A0A835Z0S9_9STRA</name>
<keyword evidence="1" id="KW-1133">Transmembrane helix</keyword>
<keyword evidence="1" id="KW-0812">Transmembrane</keyword>
<protein>
    <submittedName>
        <fullName evidence="2">Uncharacterized protein</fullName>
    </submittedName>
</protein>
<proteinExistence type="predicted"/>
<reference evidence="2" key="1">
    <citation type="submission" date="2021-02" db="EMBL/GenBank/DDBJ databases">
        <title>First Annotated Genome of the Yellow-green Alga Tribonema minus.</title>
        <authorList>
            <person name="Mahan K.M."/>
        </authorList>
    </citation>
    <scope>NUCLEOTIDE SEQUENCE</scope>
    <source>
        <strain evidence="2">UTEX B ZZ1240</strain>
    </source>
</reference>
<dbReference type="Proteomes" id="UP000664859">
    <property type="component" value="Unassembled WGS sequence"/>
</dbReference>
<accession>A0A835Z0S9</accession>
<organism evidence="2 3">
    <name type="scientific">Tribonema minus</name>
    <dbReference type="NCBI Taxonomy" id="303371"/>
    <lineage>
        <taxon>Eukaryota</taxon>
        <taxon>Sar</taxon>
        <taxon>Stramenopiles</taxon>
        <taxon>Ochrophyta</taxon>
        <taxon>PX clade</taxon>
        <taxon>Xanthophyceae</taxon>
        <taxon>Tribonematales</taxon>
        <taxon>Tribonemataceae</taxon>
        <taxon>Tribonema</taxon>
    </lineage>
</organism>
<feature type="transmembrane region" description="Helical" evidence="1">
    <location>
        <begin position="79"/>
        <end position="102"/>
    </location>
</feature>
<dbReference type="AlphaFoldDB" id="A0A835Z0S9"/>
<sequence length="348" mass="39255">MSIRRQSTVGSLQDEREVHRMEKLLGKFKDKTPPALVNLFKLLAPFIKAFCVVLNVVGPYIIKLYSALFAIYKRLPKNVVAMLLGLAFTFFGGLFAVTFAAIEAFRELGGSDVYTALEDLKIDFDIVQTANKKDDEVDDNKNGIKDVKEIPSHQLVSRKLLLVLRSVDPDRVNHAMAGLYKGFTGVLVVLRFRFARVIALAVSIADHMRPLASRILAPPLAFLIPKEYHKWISTMINVLCRTVATTIAWKIQRVLSTIQSAIKGGLMFARALVRFLHENRIISFDDESTYLDEILGWALAAGGIYVQIHMNWNLPLLVDLFLWPLHVSERVLIWSVTWMDASPSEKGM</sequence>
<dbReference type="EMBL" id="JAFCMP010000146">
    <property type="protein sequence ID" value="KAG5184950.1"/>
    <property type="molecule type" value="Genomic_DNA"/>
</dbReference>
<evidence type="ECO:0000313" key="3">
    <source>
        <dbReference type="Proteomes" id="UP000664859"/>
    </source>
</evidence>